<feature type="binding site" evidence="10">
    <location>
        <position position="134"/>
    </location>
    <ligand>
        <name>Mg(2+)</name>
        <dbReference type="ChEBI" id="CHEBI:18420"/>
        <label>2</label>
    </ligand>
</feature>
<feature type="binding site" evidence="10">
    <location>
        <position position="10"/>
    </location>
    <ligand>
        <name>Mg(2+)</name>
        <dbReference type="ChEBI" id="CHEBI:18420"/>
        <label>2</label>
    </ligand>
</feature>
<dbReference type="InterPro" id="IPR022892">
    <property type="entry name" value="RNaseHI"/>
</dbReference>
<comment type="catalytic activity">
    <reaction evidence="1 10">
        <text>Endonucleolytic cleavage to 5'-phosphomonoester.</text>
        <dbReference type="EC" id="3.1.26.4"/>
    </reaction>
</comment>
<dbReference type="InterPro" id="IPR002156">
    <property type="entry name" value="RNaseH_domain"/>
</dbReference>
<dbReference type="PATRIC" id="fig|134287.3.peg.404"/>
<feature type="binding site" evidence="10">
    <location>
        <position position="48"/>
    </location>
    <ligand>
        <name>Mg(2+)</name>
        <dbReference type="ChEBI" id="CHEBI:18420"/>
        <label>1</label>
    </ligand>
</feature>
<dbReference type="InterPro" id="IPR050092">
    <property type="entry name" value="RNase_H"/>
</dbReference>
<dbReference type="KEGG" id="sehc:A35E_00427"/>
<dbReference type="GO" id="GO:0004523">
    <property type="term" value="F:RNA-DNA hybrid ribonuclease activity"/>
    <property type="evidence" value="ECO:0007669"/>
    <property type="project" value="UniProtKB-UniRule"/>
</dbReference>
<dbReference type="PANTHER" id="PTHR10642">
    <property type="entry name" value="RIBONUCLEASE H1"/>
    <property type="match status" value="1"/>
</dbReference>
<keyword evidence="9 10" id="KW-0460">Magnesium</keyword>
<dbReference type="STRING" id="134287.A35E_00427"/>
<keyword evidence="7 10" id="KW-0255">Endonuclease</keyword>
<dbReference type="GO" id="GO:0003676">
    <property type="term" value="F:nucleic acid binding"/>
    <property type="evidence" value="ECO:0007669"/>
    <property type="project" value="InterPro"/>
</dbReference>
<dbReference type="PROSITE" id="PS50879">
    <property type="entry name" value="RNASE_H_1"/>
    <property type="match status" value="1"/>
</dbReference>
<keyword evidence="10" id="KW-0963">Cytoplasm</keyword>
<proteinExistence type="inferred from homology"/>
<gene>
    <name evidence="10" type="primary">rnhA</name>
    <name evidence="12" type="ORF">A35E_00427</name>
</gene>
<feature type="domain" description="RNase H type-1" evidence="11">
    <location>
        <begin position="1"/>
        <end position="142"/>
    </location>
</feature>
<comment type="similarity">
    <text evidence="3 10">Belongs to the RNase H family.</text>
</comment>
<dbReference type="GO" id="GO:0005737">
    <property type="term" value="C:cytoplasm"/>
    <property type="evidence" value="ECO:0007669"/>
    <property type="project" value="UniProtKB-SubCell"/>
</dbReference>
<comment type="function">
    <text evidence="2 10">Endonuclease that specifically degrades the RNA of RNA-DNA hybrids.</text>
</comment>
<dbReference type="Proteomes" id="UP000003937">
    <property type="component" value="Chromosome"/>
</dbReference>
<feature type="binding site" evidence="10">
    <location>
        <position position="70"/>
    </location>
    <ligand>
        <name>Mg(2+)</name>
        <dbReference type="ChEBI" id="CHEBI:18420"/>
        <label>1</label>
    </ligand>
</feature>
<evidence type="ECO:0000256" key="5">
    <source>
        <dbReference type="ARBA" id="ARBA00022722"/>
    </source>
</evidence>
<evidence type="ECO:0000256" key="10">
    <source>
        <dbReference type="HAMAP-Rule" id="MF_00042"/>
    </source>
</evidence>
<evidence type="ECO:0000313" key="12">
    <source>
        <dbReference type="EMBL" id="AFP85721.1"/>
    </source>
</evidence>
<keyword evidence="5 10" id="KW-0540">Nuclease</keyword>
<dbReference type="GO" id="GO:0043137">
    <property type="term" value="P:DNA replication, removal of RNA primer"/>
    <property type="evidence" value="ECO:0007669"/>
    <property type="project" value="TreeGrafter"/>
</dbReference>
<organism evidence="12 13">
    <name type="scientific">secondary endosymbiont of Heteropsylla cubana</name>
    <dbReference type="NCBI Taxonomy" id="134287"/>
    <lineage>
        <taxon>Bacteria</taxon>
        <taxon>Pseudomonadati</taxon>
        <taxon>Pseudomonadota</taxon>
        <taxon>Gammaproteobacteria</taxon>
        <taxon>Enterobacterales</taxon>
        <taxon>Enterobacteriaceae</taxon>
        <taxon>aphid secondary symbionts</taxon>
    </lineage>
</organism>
<dbReference type="HOGENOM" id="CLU_030894_6_0_6"/>
<evidence type="ECO:0000256" key="7">
    <source>
        <dbReference type="ARBA" id="ARBA00022759"/>
    </source>
</evidence>
<dbReference type="FunFam" id="3.30.420.10:FF:000089">
    <property type="entry name" value="Ribonuclease H"/>
    <property type="match status" value="1"/>
</dbReference>
<evidence type="ECO:0000259" key="11">
    <source>
        <dbReference type="PROSITE" id="PS50879"/>
    </source>
</evidence>
<dbReference type="AlphaFoldDB" id="J3VUB5"/>
<sequence>MRKKVIIFTDGSCFGNPGSGGYSAILRHKKYEKTFSAGYCLTTNNRMELMAAIIALESLKYSCEVVLMSDSQYLRLGITKWIYKWKKENWKSSNKKPIKNIDLWLRLDKVVQCHFIQWNWIKGHTGNLENERCDELARIAAAYPVLEDIGYLK</sequence>
<comment type="subcellular location">
    <subcellularLocation>
        <location evidence="10">Cytoplasm</location>
    </subcellularLocation>
</comment>
<evidence type="ECO:0000256" key="4">
    <source>
        <dbReference type="ARBA" id="ARBA00011245"/>
    </source>
</evidence>
<keyword evidence="13" id="KW-1185">Reference proteome</keyword>
<dbReference type="PANTHER" id="PTHR10642:SF26">
    <property type="entry name" value="RIBONUCLEASE H1"/>
    <property type="match status" value="1"/>
</dbReference>
<evidence type="ECO:0000256" key="6">
    <source>
        <dbReference type="ARBA" id="ARBA00022723"/>
    </source>
</evidence>
<comment type="cofactor">
    <cofactor evidence="10">
        <name>Mg(2+)</name>
        <dbReference type="ChEBI" id="CHEBI:18420"/>
    </cofactor>
    <text evidence="10">Binds 1 Mg(2+) ion per subunit. May bind a second metal ion at a regulatory site, or after substrate binding.</text>
</comment>
<name>J3VUB5_9ENTR</name>
<dbReference type="RefSeq" id="WP_014889018.1">
    <property type="nucleotide sequence ID" value="NC_018420.1"/>
</dbReference>
<evidence type="ECO:0000256" key="3">
    <source>
        <dbReference type="ARBA" id="ARBA00005300"/>
    </source>
</evidence>
<evidence type="ECO:0000313" key="13">
    <source>
        <dbReference type="Proteomes" id="UP000003937"/>
    </source>
</evidence>
<dbReference type="NCBIfam" id="NF001236">
    <property type="entry name" value="PRK00203.1"/>
    <property type="match status" value="1"/>
</dbReference>
<dbReference type="CDD" id="cd09278">
    <property type="entry name" value="RNase_HI_prokaryote_like"/>
    <property type="match status" value="1"/>
</dbReference>
<evidence type="ECO:0000256" key="9">
    <source>
        <dbReference type="ARBA" id="ARBA00022842"/>
    </source>
</evidence>
<dbReference type="InterPro" id="IPR036397">
    <property type="entry name" value="RNaseH_sf"/>
</dbReference>
<dbReference type="InterPro" id="IPR012337">
    <property type="entry name" value="RNaseH-like_sf"/>
</dbReference>
<dbReference type="SUPFAM" id="SSF53098">
    <property type="entry name" value="Ribonuclease H-like"/>
    <property type="match status" value="1"/>
</dbReference>
<evidence type="ECO:0000256" key="1">
    <source>
        <dbReference type="ARBA" id="ARBA00000077"/>
    </source>
</evidence>
<dbReference type="Gene3D" id="3.30.420.10">
    <property type="entry name" value="Ribonuclease H-like superfamily/Ribonuclease H"/>
    <property type="match status" value="1"/>
</dbReference>
<comment type="subunit">
    <text evidence="4 10">Monomer.</text>
</comment>
<dbReference type="GO" id="GO:0000287">
    <property type="term" value="F:magnesium ion binding"/>
    <property type="evidence" value="ECO:0007669"/>
    <property type="project" value="UniProtKB-UniRule"/>
</dbReference>
<accession>J3VUB5</accession>
<protein>
    <recommendedName>
        <fullName evidence="10">Ribonuclease H</fullName>
        <shortName evidence="10">RNase H</shortName>
        <ecNumber evidence="10">3.1.26.4</ecNumber>
    </recommendedName>
</protein>
<keyword evidence="8 10" id="KW-0378">Hydrolase</keyword>
<evidence type="ECO:0000256" key="2">
    <source>
        <dbReference type="ARBA" id="ARBA00004065"/>
    </source>
</evidence>
<dbReference type="Pfam" id="PF00075">
    <property type="entry name" value="RNase_H"/>
    <property type="match status" value="1"/>
</dbReference>
<evidence type="ECO:0000256" key="8">
    <source>
        <dbReference type="ARBA" id="ARBA00022801"/>
    </source>
</evidence>
<keyword evidence="6 10" id="KW-0479">Metal-binding</keyword>
<dbReference type="EC" id="3.1.26.4" evidence="10"/>
<dbReference type="EMBL" id="CP003547">
    <property type="protein sequence ID" value="AFP85721.1"/>
    <property type="molecule type" value="Genomic_DNA"/>
</dbReference>
<reference evidence="12 13" key="1">
    <citation type="journal article" date="2012" name="Mol. Biol. Evol.">
        <title>Genome reduction and co-evolution between the primary and secondary bacterial symbionts of psyllids.</title>
        <authorList>
            <person name="Sloan D.B."/>
            <person name="Moran N.A."/>
        </authorList>
    </citation>
    <scope>NUCLEOTIDE SEQUENCE [LARGE SCALE GENOMIC DNA]</scope>
    <source>
        <strain evidence="12">Hcub_S</strain>
    </source>
</reference>
<dbReference type="HAMAP" id="MF_00042">
    <property type="entry name" value="RNase_H"/>
    <property type="match status" value="1"/>
</dbReference>
<dbReference type="OrthoDB" id="7845843at2"/>
<feature type="binding site" evidence="10">
    <location>
        <position position="10"/>
    </location>
    <ligand>
        <name>Mg(2+)</name>
        <dbReference type="ChEBI" id="CHEBI:18420"/>
        <label>1</label>
    </ligand>
</feature>